<organism evidence="1 2">
    <name type="scientific">Muraenolepis orangiensis</name>
    <name type="common">Patagonian moray cod</name>
    <dbReference type="NCBI Taxonomy" id="630683"/>
    <lineage>
        <taxon>Eukaryota</taxon>
        <taxon>Metazoa</taxon>
        <taxon>Chordata</taxon>
        <taxon>Craniata</taxon>
        <taxon>Vertebrata</taxon>
        <taxon>Euteleostomi</taxon>
        <taxon>Actinopterygii</taxon>
        <taxon>Neopterygii</taxon>
        <taxon>Teleostei</taxon>
        <taxon>Neoteleostei</taxon>
        <taxon>Acanthomorphata</taxon>
        <taxon>Zeiogadaria</taxon>
        <taxon>Gadariae</taxon>
        <taxon>Gadiformes</taxon>
        <taxon>Muraenolepidoidei</taxon>
        <taxon>Muraenolepididae</taxon>
        <taxon>Muraenolepis</taxon>
    </lineage>
</organism>
<reference evidence="1" key="1">
    <citation type="submission" date="2022-07" db="EMBL/GenBank/DDBJ databases">
        <title>Chromosome-level genome of Muraenolepis orangiensis.</title>
        <authorList>
            <person name="Kim J."/>
        </authorList>
    </citation>
    <scope>NUCLEOTIDE SEQUENCE</scope>
    <source>
        <strain evidence="1">KU_S4_2022</strain>
        <tissue evidence="1">Muscle</tissue>
    </source>
</reference>
<accession>A0A9Q0I871</accession>
<evidence type="ECO:0000313" key="2">
    <source>
        <dbReference type="Proteomes" id="UP001148018"/>
    </source>
</evidence>
<gene>
    <name evidence="1" type="ORF">NHX12_011966</name>
</gene>
<dbReference type="AlphaFoldDB" id="A0A9Q0I871"/>
<keyword evidence="2" id="KW-1185">Reference proteome</keyword>
<evidence type="ECO:0000313" key="1">
    <source>
        <dbReference type="EMBL" id="KAJ3588373.1"/>
    </source>
</evidence>
<comment type="caution">
    <text evidence="1">The sequence shown here is derived from an EMBL/GenBank/DDBJ whole genome shotgun (WGS) entry which is preliminary data.</text>
</comment>
<protein>
    <submittedName>
        <fullName evidence="1">Uncharacterized protein</fullName>
    </submittedName>
</protein>
<sequence length="131" mass="14648">MPCLQTVTCAGVTPDVWGDLRLERKHPESHVNCHRFGKPGGIHGDDTTADELIPNALMRHFSDFTLKSAQLAAIWLGSHILQSPPHECRNTVTVEHVKLELWLCISSRSQGLCKLVKRSLTLRRLCSLVSQ</sequence>
<proteinExistence type="predicted"/>
<dbReference type="Proteomes" id="UP001148018">
    <property type="component" value="Unassembled WGS sequence"/>
</dbReference>
<dbReference type="EMBL" id="JANIIK010000116">
    <property type="protein sequence ID" value="KAJ3588373.1"/>
    <property type="molecule type" value="Genomic_DNA"/>
</dbReference>
<name>A0A9Q0I871_9TELE</name>